<reference evidence="3 4" key="1">
    <citation type="submission" date="2019-05" db="EMBL/GenBank/DDBJ databases">
        <authorList>
            <consortium name="Science for Life Laboratories"/>
        </authorList>
    </citation>
    <scope>NUCLEOTIDE SEQUENCE [LARGE SCALE GENOMIC DNA]</scope>
    <source>
        <strain evidence="3">Soil9</strain>
    </source>
</reference>
<dbReference type="InterPro" id="IPR011604">
    <property type="entry name" value="PDDEXK-like_dom_sf"/>
</dbReference>
<evidence type="ECO:0000313" key="4">
    <source>
        <dbReference type="Proteomes" id="UP000464178"/>
    </source>
</evidence>
<feature type="domain" description="PD-(D/E)XK endonuclease-like" evidence="2">
    <location>
        <begin position="5"/>
        <end position="288"/>
    </location>
</feature>
<dbReference type="PANTHER" id="PTHR30121">
    <property type="entry name" value="UNCHARACTERIZED PROTEIN YJGR-RELATED"/>
    <property type="match status" value="1"/>
</dbReference>
<dbReference type="Proteomes" id="UP000464178">
    <property type="component" value="Chromosome"/>
</dbReference>
<dbReference type="InterPro" id="IPR051162">
    <property type="entry name" value="T4SS_component"/>
</dbReference>
<protein>
    <recommendedName>
        <fullName evidence="5">AAA+ ATPase domain-containing protein</fullName>
    </recommendedName>
</protein>
<dbReference type="Pfam" id="PF12705">
    <property type="entry name" value="PDDEXK_1"/>
    <property type="match status" value="1"/>
</dbReference>
<dbReference type="SUPFAM" id="SSF52540">
    <property type="entry name" value="P-loop containing nucleoside triphosphate hydrolases"/>
    <property type="match status" value="1"/>
</dbReference>
<evidence type="ECO:0000259" key="2">
    <source>
        <dbReference type="Pfam" id="PF12705"/>
    </source>
</evidence>
<dbReference type="RefSeq" id="WP_162667268.1">
    <property type="nucleotide sequence ID" value="NZ_LR593886.1"/>
</dbReference>
<evidence type="ECO:0008006" key="5">
    <source>
        <dbReference type="Google" id="ProtNLM"/>
    </source>
</evidence>
<proteinExistence type="predicted"/>
<evidence type="ECO:0000259" key="1">
    <source>
        <dbReference type="Pfam" id="PF01935"/>
    </source>
</evidence>
<dbReference type="EMBL" id="LR593886">
    <property type="protein sequence ID" value="VTR92395.1"/>
    <property type="molecule type" value="Genomic_DNA"/>
</dbReference>
<dbReference type="InterPro" id="IPR038726">
    <property type="entry name" value="PDDEXK_AddAB-type"/>
</dbReference>
<evidence type="ECO:0000313" key="3">
    <source>
        <dbReference type="EMBL" id="VTR92395.1"/>
    </source>
</evidence>
<name>A0A6P2CW51_9BACT</name>
<dbReference type="Gene3D" id="3.90.320.10">
    <property type="match status" value="1"/>
</dbReference>
<dbReference type="PROSITE" id="PS51257">
    <property type="entry name" value="PROKAR_LIPOPROTEIN"/>
    <property type="match status" value="1"/>
</dbReference>
<dbReference type="Pfam" id="PF01935">
    <property type="entry name" value="DUF87"/>
    <property type="match status" value="1"/>
</dbReference>
<organism evidence="3 4">
    <name type="scientific">Gemmata massiliana</name>
    <dbReference type="NCBI Taxonomy" id="1210884"/>
    <lineage>
        <taxon>Bacteria</taxon>
        <taxon>Pseudomonadati</taxon>
        <taxon>Planctomycetota</taxon>
        <taxon>Planctomycetia</taxon>
        <taxon>Gemmatales</taxon>
        <taxon>Gemmataceae</taxon>
        <taxon>Gemmata</taxon>
    </lineage>
</organism>
<dbReference type="InterPro" id="IPR027417">
    <property type="entry name" value="P-loop_NTPase"/>
</dbReference>
<dbReference type="PANTHER" id="PTHR30121:SF6">
    <property type="entry name" value="SLR6007 PROTEIN"/>
    <property type="match status" value="1"/>
</dbReference>
<dbReference type="InterPro" id="IPR002789">
    <property type="entry name" value="HerA_central"/>
</dbReference>
<keyword evidence="4" id="KW-1185">Reference proteome</keyword>
<dbReference type="AlphaFoldDB" id="A0A6P2CW51"/>
<dbReference type="Gene3D" id="3.40.50.300">
    <property type="entry name" value="P-loop containing nucleotide triphosphate hydrolases"/>
    <property type="match status" value="2"/>
</dbReference>
<sequence length="742" mass="80265">MPPVRFSASQVCVAAACPRILYFDAARARADNAARPAVTRIWRPGDDTVAAGALFHAAADAFHREHRRLFAAKELAALLTSNVNRDALATALLNAFYWECVDREALAAKDGEQQRAFMDVLRNYTTELADVLAHALGSGRPPAEVLDELFADTRRRVDVTFPVGPAGEPVHVTGVLDYVFHDWRSGRDRVLDYKLLPPAAADKFQVGIYALMHHVQHGTQPSAGVLYLHPRRELHELSWDEVRGSRATVFNLLASMREWVKFDESTGRGLKPPGSPDVCSRCRWRHECSRRLGPVNEGTRLTHWTDASADPVRLEVRPPVEDPAPAPLPGGLWLGQVNPGIPATVPLTALPTHVAVVGAAGSGKTWLAKAVAEEAVLAGVAVLAIDPQGDLVQFLRPADPAKLQPAEIERASRFRQTADVRILTPGTDHGTRVSLNPLKLSAGSGEDADDLLATTAAHLVTLAKATGEVESQKTFVFQLLRALTRGPARELTLGEVATALRDPTAAGLDDPDRFVKKAERERLARQLNNLEHGPAARLFTGGQPLDLGRLATPPVEGRVPLSVVYLNALADDAEKQGFVAALAVEVYRWMIASGGSAGRPRLLFYLDEARDYLPAGTAQPPAKKPLLRLFAQGRKYGVACLVCTQSPRSVDYNVFSNCSTKLIGRLESAQDVDRVREWFAPQGPPPGWLGGRVGAAPGSFVGRWPGQPSDTDGVGFQSRKLLTAHEGAWAPDRVATEVAAAK</sequence>
<gene>
    <name evidence="3" type="ORF">SOIL9_53190</name>
</gene>
<accession>A0A6P2CW51</accession>
<dbReference type="KEGG" id="gms:SOIL9_53190"/>
<feature type="domain" description="Helicase HerA central" evidence="1">
    <location>
        <begin position="338"/>
        <end position="442"/>
    </location>
</feature>